<dbReference type="GO" id="GO:0046872">
    <property type="term" value="F:metal ion binding"/>
    <property type="evidence" value="ECO:0007669"/>
    <property type="project" value="UniProtKB-KW"/>
</dbReference>
<evidence type="ECO:0000313" key="4">
    <source>
        <dbReference type="Proteomes" id="UP000230431"/>
    </source>
</evidence>
<dbReference type="Proteomes" id="UP000230431">
    <property type="component" value="Unassembled WGS sequence"/>
</dbReference>
<accession>A0A2H0RI33</accession>
<keyword evidence="1" id="KW-0479">Metal-binding</keyword>
<name>A0A2H0RI33_9BACT</name>
<dbReference type="GO" id="GO:0016857">
    <property type="term" value="F:racemase and epimerase activity, acting on carbohydrates and derivatives"/>
    <property type="evidence" value="ECO:0007669"/>
    <property type="project" value="InterPro"/>
</dbReference>
<dbReference type="GO" id="GO:0005975">
    <property type="term" value="P:carbohydrate metabolic process"/>
    <property type="evidence" value="ECO:0007669"/>
    <property type="project" value="InterPro"/>
</dbReference>
<sequence>MKTTPSVIAKNFDEVRTKIALVDGLVEWAELDVMDGVFVPNVTWQIADDLRLLEGKTKLSAHLMIEAPETVVEDWQSGADRLIVHLEATDDMDGLIERQSVHCPLGVALNLATPVAQIFPYLDRVKLVQLMSIARTGFGGELFDETVFDKIKILKKGYPDVKIIVDGGISLEIAQKLLTAGADELVVGSAIWNAPDPVAALRQFQTLSQ</sequence>
<dbReference type="InterPro" id="IPR000056">
    <property type="entry name" value="Ribul_P_3_epim-like"/>
</dbReference>
<organism evidence="3 4">
    <name type="scientific">Candidatus Vogelbacteria bacterium CG10_big_fil_rev_8_21_14_0_10_49_38</name>
    <dbReference type="NCBI Taxonomy" id="1975043"/>
    <lineage>
        <taxon>Bacteria</taxon>
        <taxon>Candidatus Vogeliibacteriota</taxon>
    </lineage>
</organism>
<dbReference type="InterPro" id="IPR011060">
    <property type="entry name" value="RibuloseP-bd_barrel"/>
</dbReference>
<dbReference type="PANTHER" id="PTHR11749">
    <property type="entry name" value="RIBULOSE-5-PHOSPHATE-3-EPIMERASE"/>
    <property type="match status" value="1"/>
</dbReference>
<proteinExistence type="predicted"/>
<evidence type="ECO:0000256" key="1">
    <source>
        <dbReference type="ARBA" id="ARBA00022723"/>
    </source>
</evidence>
<gene>
    <name evidence="3" type="ORF">COV08_01560</name>
</gene>
<evidence type="ECO:0000313" key="3">
    <source>
        <dbReference type="EMBL" id="PIR46086.1"/>
    </source>
</evidence>
<dbReference type="InterPro" id="IPR013785">
    <property type="entry name" value="Aldolase_TIM"/>
</dbReference>
<dbReference type="AlphaFoldDB" id="A0A2H0RI33"/>
<dbReference type="Pfam" id="PF00834">
    <property type="entry name" value="Ribul_P_3_epim"/>
    <property type="match status" value="1"/>
</dbReference>
<keyword evidence="2" id="KW-0413">Isomerase</keyword>
<dbReference type="Gene3D" id="3.20.20.70">
    <property type="entry name" value="Aldolase class I"/>
    <property type="match status" value="1"/>
</dbReference>
<dbReference type="EMBL" id="PCYK01000012">
    <property type="protein sequence ID" value="PIR46086.1"/>
    <property type="molecule type" value="Genomic_DNA"/>
</dbReference>
<protein>
    <submittedName>
        <fullName evidence="3">Ribulose-phosphate 3-epimerase</fullName>
    </submittedName>
</protein>
<reference evidence="3 4" key="1">
    <citation type="submission" date="2017-09" db="EMBL/GenBank/DDBJ databases">
        <title>Depth-based differentiation of microbial function through sediment-hosted aquifers and enrichment of novel symbionts in the deep terrestrial subsurface.</title>
        <authorList>
            <person name="Probst A.J."/>
            <person name="Ladd B."/>
            <person name="Jarett J.K."/>
            <person name="Geller-Mcgrath D.E."/>
            <person name="Sieber C.M."/>
            <person name="Emerson J.B."/>
            <person name="Anantharaman K."/>
            <person name="Thomas B.C."/>
            <person name="Malmstrom R."/>
            <person name="Stieglmeier M."/>
            <person name="Klingl A."/>
            <person name="Woyke T."/>
            <person name="Ryan C.M."/>
            <person name="Banfield J.F."/>
        </authorList>
    </citation>
    <scope>NUCLEOTIDE SEQUENCE [LARGE SCALE GENOMIC DNA]</scope>
    <source>
        <strain evidence="3">CG10_big_fil_rev_8_21_14_0_10_49_38</strain>
    </source>
</reference>
<comment type="caution">
    <text evidence="3">The sequence shown here is derived from an EMBL/GenBank/DDBJ whole genome shotgun (WGS) entry which is preliminary data.</text>
</comment>
<dbReference type="SUPFAM" id="SSF51366">
    <property type="entry name" value="Ribulose-phoshate binding barrel"/>
    <property type="match status" value="1"/>
</dbReference>
<evidence type="ECO:0000256" key="2">
    <source>
        <dbReference type="ARBA" id="ARBA00023235"/>
    </source>
</evidence>